<proteinExistence type="predicted"/>
<evidence type="ECO:0000256" key="2">
    <source>
        <dbReference type="ARBA" id="ARBA00023125"/>
    </source>
</evidence>
<dbReference type="Pfam" id="PF00440">
    <property type="entry name" value="TetR_N"/>
    <property type="match status" value="1"/>
</dbReference>
<feature type="DNA-binding region" description="H-T-H motif" evidence="4">
    <location>
        <begin position="33"/>
        <end position="52"/>
    </location>
</feature>
<organism evidence="6 7">
    <name type="scientific">Brevundimonas faecalis</name>
    <dbReference type="NCBI Taxonomy" id="947378"/>
    <lineage>
        <taxon>Bacteria</taxon>
        <taxon>Pseudomonadati</taxon>
        <taxon>Pseudomonadota</taxon>
        <taxon>Alphaproteobacteria</taxon>
        <taxon>Caulobacterales</taxon>
        <taxon>Caulobacteraceae</taxon>
        <taxon>Brevundimonas</taxon>
    </lineage>
</organism>
<dbReference type="PROSITE" id="PS50977">
    <property type="entry name" value="HTH_TETR_2"/>
    <property type="match status" value="1"/>
</dbReference>
<evidence type="ECO:0000256" key="3">
    <source>
        <dbReference type="ARBA" id="ARBA00023163"/>
    </source>
</evidence>
<dbReference type="EMBL" id="JBEPTF010000003">
    <property type="protein sequence ID" value="MET4684333.1"/>
    <property type="molecule type" value="Genomic_DNA"/>
</dbReference>
<dbReference type="Gene3D" id="1.10.357.10">
    <property type="entry name" value="Tetracycline Repressor, domain 2"/>
    <property type="match status" value="2"/>
</dbReference>
<evidence type="ECO:0000313" key="6">
    <source>
        <dbReference type="EMBL" id="MET4684333.1"/>
    </source>
</evidence>
<dbReference type="SUPFAM" id="SSF46689">
    <property type="entry name" value="Homeodomain-like"/>
    <property type="match status" value="2"/>
</dbReference>
<dbReference type="InterPro" id="IPR009057">
    <property type="entry name" value="Homeodomain-like_sf"/>
</dbReference>
<dbReference type="InterPro" id="IPR001647">
    <property type="entry name" value="HTH_TetR"/>
</dbReference>
<comment type="caution">
    <text evidence="6">The sequence shown here is derived from an EMBL/GenBank/DDBJ whole genome shotgun (WGS) entry which is preliminary data.</text>
</comment>
<protein>
    <submittedName>
        <fullName evidence="6">AcrR family transcriptional regulator</fullName>
    </submittedName>
</protein>
<dbReference type="PANTHER" id="PTHR30055">
    <property type="entry name" value="HTH-TYPE TRANSCRIPTIONAL REGULATOR RUTR"/>
    <property type="match status" value="1"/>
</dbReference>
<keyword evidence="3" id="KW-0804">Transcription</keyword>
<evidence type="ECO:0000259" key="5">
    <source>
        <dbReference type="PROSITE" id="PS50977"/>
    </source>
</evidence>
<evidence type="ECO:0000256" key="4">
    <source>
        <dbReference type="PROSITE-ProRule" id="PRU00335"/>
    </source>
</evidence>
<keyword evidence="1" id="KW-0805">Transcription regulation</keyword>
<dbReference type="InterPro" id="IPR050109">
    <property type="entry name" value="HTH-type_TetR-like_transc_reg"/>
</dbReference>
<feature type="domain" description="HTH tetR-type" evidence="5">
    <location>
        <begin position="10"/>
        <end position="70"/>
    </location>
</feature>
<gene>
    <name evidence="6" type="ORF">ABIE19_002270</name>
</gene>
<keyword evidence="7" id="KW-1185">Reference proteome</keyword>
<sequence>MTTTIAASRSIDADRIVAAAMALVAEVGLGGLTMRDLAQSVGKSTTVIVNLFGAKAGLIEAMAGAAYEQDEAYHQAFFAQADSLELSRDGLLALCGRYLRERAMPSAGFVRMWEELLVSHAPDPFLPPLMARWEAMRAQSWTRLLSRTPDFAAFGAPLSTYLVMEQFYVGALGGRADYEMIAAEGLGGLIDRAFGRPDDEAPVTESYVDRMAVPKAPGDDLDADSMKLRLLDLAANQILTHGVAALTNRSVSTEAGVSTSTLAYHWADMRRFIVDSVWHAVFREMPRHLDFRRPADGGRPDLAGWSERMAGTLTLDGAGGPGFYVKYARLIAQICLKARRDSSFQELAMILRGPEGGGTYVTREERWPPQFDLTRRAAARFAIWIKGAALTGAATGATPAASQLGDAATTLVALAVREPNTRS</sequence>
<name>A0ABV2RDH8_9CAUL</name>
<reference evidence="6 7" key="1">
    <citation type="submission" date="2024-06" db="EMBL/GenBank/DDBJ databases">
        <title>Sorghum-associated microbial communities from plants grown in Nebraska, USA.</title>
        <authorList>
            <person name="Schachtman D."/>
        </authorList>
    </citation>
    <scope>NUCLEOTIDE SEQUENCE [LARGE SCALE GENOMIC DNA]</scope>
    <source>
        <strain evidence="6 7">2814</strain>
    </source>
</reference>
<keyword evidence="2 4" id="KW-0238">DNA-binding</keyword>
<dbReference type="PANTHER" id="PTHR30055:SF234">
    <property type="entry name" value="HTH-TYPE TRANSCRIPTIONAL REGULATOR BETI"/>
    <property type="match status" value="1"/>
</dbReference>
<evidence type="ECO:0000256" key="1">
    <source>
        <dbReference type="ARBA" id="ARBA00023015"/>
    </source>
</evidence>
<accession>A0ABV2RDH8</accession>
<dbReference type="Proteomes" id="UP001549313">
    <property type="component" value="Unassembled WGS sequence"/>
</dbReference>
<dbReference type="RefSeq" id="WP_354089300.1">
    <property type="nucleotide sequence ID" value="NZ_JBEPTF010000003.1"/>
</dbReference>
<evidence type="ECO:0000313" key="7">
    <source>
        <dbReference type="Proteomes" id="UP001549313"/>
    </source>
</evidence>